<evidence type="ECO:0000313" key="1">
    <source>
        <dbReference type="EMBL" id="JAD60879.1"/>
    </source>
</evidence>
<reference evidence="1" key="2">
    <citation type="journal article" date="2015" name="Data Brief">
        <title>Shoot transcriptome of the giant reed, Arundo donax.</title>
        <authorList>
            <person name="Barrero R.A."/>
            <person name="Guerrero F.D."/>
            <person name="Moolhuijzen P."/>
            <person name="Goolsby J.A."/>
            <person name="Tidwell J."/>
            <person name="Bellgard S.E."/>
            <person name="Bellgard M.I."/>
        </authorList>
    </citation>
    <scope>NUCLEOTIDE SEQUENCE</scope>
    <source>
        <tissue evidence="1">Shoot tissue taken approximately 20 cm above the soil surface</tissue>
    </source>
</reference>
<accession>A0A0A9BA68</accession>
<reference evidence="1" key="1">
    <citation type="submission" date="2014-09" db="EMBL/GenBank/DDBJ databases">
        <authorList>
            <person name="Magalhaes I.L.F."/>
            <person name="Oliveira U."/>
            <person name="Santos F.R."/>
            <person name="Vidigal T.H.D.A."/>
            <person name="Brescovit A.D."/>
            <person name="Santos A.J."/>
        </authorList>
    </citation>
    <scope>NUCLEOTIDE SEQUENCE</scope>
    <source>
        <tissue evidence="1">Shoot tissue taken approximately 20 cm above the soil surface</tissue>
    </source>
</reference>
<name>A0A0A9BA68_ARUDO</name>
<protein>
    <submittedName>
        <fullName evidence="1">Uncharacterized protein</fullName>
    </submittedName>
</protein>
<dbReference type="AlphaFoldDB" id="A0A0A9BA68"/>
<organism evidence="1">
    <name type="scientific">Arundo donax</name>
    <name type="common">Giant reed</name>
    <name type="synonym">Donax arundinaceus</name>
    <dbReference type="NCBI Taxonomy" id="35708"/>
    <lineage>
        <taxon>Eukaryota</taxon>
        <taxon>Viridiplantae</taxon>
        <taxon>Streptophyta</taxon>
        <taxon>Embryophyta</taxon>
        <taxon>Tracheophyta</taxon>
        <taxon>Spermatophyta</taxon>
        <taxon>Magnoliopsida</taxon>
        <taxon>Liliopsida</taxon>
        <taxon>Poales</taxon>
        <taxon>Poaceae</taxon>
        <taxon>PACMAD clade</taxon>
        <taxon>Arundinoideae</taxon>
        <taxon>Arundineae</taxon>
        <taxon>Arundo</taxon>
    </lineage>
</organism>
<dbReference type="EMBL" id="GBRH01237016">
    <property type="protein sequence ID" value="JAD60879.1"/>
    <property type="molecule type" value="Transcribed_RNA"/>
</dbReference>
<sequence length="25" mass="2919">MRTQIKNIINLLLIRGHEQGNTDKI</sequence>
<proteinExistence type="predicted"/>